<dbReference type="AlphaFoldDB" id="A0A6B2LX71"/>
<dbReference type="PROSITE" id="PS51808">
    <property type="entry name" value="CHCH"/>
    <property type="match status" value="1"/>
</dbReference>
<protein>
    <recommendedName>
        <fullName evidence="5">COX assembly mitochondrial protein</fullName>
    </recommendedName>
</protein>
<reference evidence="6" key="1">
    <citation type="journal article" date="2020" name="J. Eukaryot. Microbiol.">
        <title>De novo Sequencing, Assembly and Annotation of the Transcriptome for the Free-Living Testate Amoeba Arcella intermedia.</title>
        <authorList>
            <person name="Ribeiro G.M."/>
            <person name="Porfirio-Sousa A.L."/>
            <person name="Maurer-Alcala X.X."/>
            <person name="Katz L.A."/>
            <person name="Lahr D.J.G."/>
        </authorList>
    </citation>
    <scope>NUCLEOTIDE SEQUENCE</scope>
</reference>
<evidence type="ECO:0000313" key="6">
    <source>
        <dbReference type="EMBL" id="NDV41583.1"/>
    </source>
</evidence>
<proteinExistence type="inferred from homology"/>
<keyword evidence="4" id="KW-1015">Disulfide bond</keyword>
<dbReference type="PANTHER" id="PTHR22977">
    <property type="entry name" value="COX ASSEMBLY MITOCHONDRIAL PROTEIN"/>
    <property type="match status" value="1"/>
</dbReference>
<dbReference type="EMBL" id="GIBP01012614">
    <property type="protein sequence ID" value="NDV41583.1"/>
    <property type="molecule type" value="Transcribed_RNA"/>
</dbReference>
<evidence type="ECO:0000256" key="3">
    <source>
        <dbReference type="ARBA" id="ARBA00023128"/>
    </source>
</evidence>
<dbReference type="PANTHER" id="PTHR22977:SF1">
    <property type="entry name" value="COX ASSEMBLY MITOCHONDRIAL PROTEIN 2 HOMOLOG"/>
    <property type="match status" value="1"/>
</dbReference>
<evidence type="ECO:0000256" key="5">
    <source>
        <dbReference type="RuleBase" id="RU364104"/>
    </source>
</evidence>
<comment type="similarity">
    <text evidence="2 5">Belongs to the CMC family.</text>
</comment>
<dbReference type="InterPro" id="IPR013892">
    <property type="entry name" value="Cyt_c_biogenesis_Cmc1-like"/>
</dbReference>
<dbReference type="GO" id="GO:0005739">
    <property type="term" value="C:mitochondrion"/>
    <property type="evidence" value="ECO:0007669"/>
    <property type="project" value="UniProtKB-SubCell"/>
</dbReference>
<evidence type="ECO:0000256" key="4">
    <source>
        <dbReference type="ARBA" id="ARBA00023157"/>
    </source>
</evidence>
<evidence type="ECO:0000256" key="2">
    <source>
        <dbReference type="ARBA" id="ARBA00007347"/>
    </source>
</evidence>
<accession>A0A6B2LX71</accession>
<keyword evidence="3 5" id="KW-0496">Mitochondrion</keyword>
<comment type="subcellular location">
    <subcellularLocation>
        <location evidence="1 5">Mitochondrion</location>
    </subcellularLocation>
</comment>
<dbReference type="Pfam" id="PF08583">
    <property type="entry name" value="Cmc1"/>
    <property type="match status" value="1"/>
</dbReference>
<evidence type="ECO:0000256" key="1">
    <source>
        <dbReference type="ARBA" id="ARBA00004173"/>
    </source>
</evidence>
<sequence length="69" mass="8358">MHPPLALHKHPHCVEVINQFHKCHQDHPYGKFFGYCNQAKRDLDACLHEEYKIWYNKKVEKMKEKRGII</sequence>
<organism evidence="6">
    <name type="scientific">Arcella intermedia</name>
    <dbReference type="NCBI Taxonomy" id="1963864"/>
    <lineage>
        <taxon>Eukaryota</taxon>
        <taxon>Amoebozoa</taxon>
        <taxon>Tubulinea</taxon>
        <taxon>Elardia</taxon>
        <taxon>Arcellinida</taxon>
        <taxon>Sphaerothecina</taxon>
        <taxon>Arcellidae</taxon>
        <taxon>Arcella</taxon>
    </lineage>
</organism>
<name>A0A6B2LX71_9EUKA</name>